<evidence type="ECO:0000313" key="2">
    <source>
        <dbReference type="EMBL" id="HAR52407.1"/>
    </source>
</evidence>
<sequence>FLSGFPLMALIGIQLIDPNYYDEAMEHAFFIPAAITVGVFLVLNLIVMRGLVNIKV</sequence>
<keyword evidence="1" id="KW-1133">Transmembrane helix</keyword>
<evidence type="ECO:0000313" key="3">
    <source>
        <dbReference type="Proteomes" id="UP000264719"/>
    </source>
</evidence>
<accession>A0A348WCZ5</accession>
<evidence type="ECO:0000256" key="1">
    <source>
        <dbReference type="SAM" id="Phobius"/>
    </source>
</evidence>
<comment type="caution">
    <text evidence="2">The sequence shown here is derived from an EMBL/GenBank/DDBJ whole genome shotgun (WGS) entry which is preliminary data.</text>
</comment>
<keyword evidence="1" id="KW-0812">Transmembrane</keyword>
<feature type="non-terminal residue" evidence="2">
    <location>
        <position position="1"/>
    </location>
</feature>
<name>A0A348WCZ5_9RHOB</name>
<proteinExistence type="predicted"/>
<dbReference type="AlphaFoldDB" id="A0A348WCZ5"/>
<feature type="transmembrane region" description="Helical" evidence="1">
    <location>
        <begin position="29"/>
        <end position="52"/>
    </location>
</feature>
<organism evidence="2 3">
    <name type="scientific">Roseovarius nubinhibens</name>
    <dbReference type="NCBI Taxonomy" id="314263"/>
    <lineage>
        <taxon>Bacteria</taxon>
        <taxon>Pseudomonadati</taxon>
        <taxon>Pseudomonadota</taxon>
        <taxon>Alphaproteobacteria</taxon>
        <taxon>Rhodobacterales</taxon>
        <taxon>Roseobacteraceae</taxon>
        <taxon>Roseovarius</taxon>
    </lineage>
</organism>
<dbReference type="Proteomes" id="UP000264719">
    <property type="component" value="Unassembled WGS sequence"/>
</dbReference>
<gene>
    <name evidence="2" type="ORF">DCS45_11125</name>
</gene>
<keyword evidence="1" id="KW-0472">Membrane</keyword>
<protein>
    <submittedName>
        <fullName evidence="2">Pilus assembly protein TadB</fullName>
    </submittedName>
</protein>
<dbReference type="EMBL" id="DMVW01000107">
    <property type="protein sequence ID" value="HAR52407.1"/>
    <property type="molecule type" value="Genomic_DNA"/>
</dbReference>
<reference evidence="2 3" key="1">
    <citation type="journal article" date="2018" name="Nat. Biotechnol.">
        <title>A standardized bacterial taxonomy based on genome phylogeny substantially revises the tree of life.</title>
        <authorList>
            <person name="Parks D.H."/>
            <person name="Chuvochina M."/>
            <person name="Waite D.W."/>
            <person name="Rinke C."/>
            <person name="Skarshewski A."/>
            <person name="Chaumeil P.A."/>
            <person name="Hugenholtz P."/>
        </authorList>
    </citation>
    <scope>NUCLEOTIDE SEQUENCE [LARGE SCALE GENOMIC DNA]</scope>
    <source>
        <strain evidence="2">UBA9169</strain>
    </source>
</reference>